<dbReference type="InterPro" id="IPR028082">
    <property type="entry name" value="Peripla_BP_I"/>
</dbReference>
<dbReference type="InterPro" id="IPR028081">
    <property type="entry name" value="Leu-bd"/>
</dbReference>
<dbReference type="Proteomes" id="UP000285710">
    <property type="component" value="Unassembled WGS sequence"/>
</dbReference>
<dbReference type="EMBL" id="SAUW01000027">
    <property type="protein sequence ID" value="RWR06562.1"/>
    <property type="molecule type" value="Genomic_DNA"/>
</dbReference>
<evidence type="ECO:0000256" key="2">
    <source>
        <dbReference type="ARBA" id="ARBA00022448"/>
    </source>
</evidence>
<dbReference type="GO" id="GO:0006865">
    <property type="term" value="P:amino acid transport"/>
    <property type="evidence" value="ECO:0007669"/>
    <property type="project" value="UniProtKB-KW"/>
</dbReference>
<evidence type="ECO:0000256" key="4">
    <source>
        <dbReference type="ARBA" id="ARBA00022970"/>
    </source>
</evidence>
<keyword evidence="4" id="KW-0029">Amino-acid transport</keyword>
<feature type="chain" id="PRO_5033822011" evidence="5">
    <location>
        <begin position="26"/>
        <end position="409"/>
    </location>
</feature>
<comment type="similarity">
    <text evidence="1">Belongs to the leucine-binding protein family.</text>
</comment>
<evidence type="ECO:0000313" key="9">
    <source>
        <dbReference type="Proteomes" id="UP000284476"/>
    </source>
</evidence>
<dbReference type="InterPro" id="IPR000709">
    <property type="entry name" value="Leu_Ile_Val-bd"/>
</dbReference>
<proteinExistence type="inferred from homology"/>
<protein>
    <submittedName>
        <fullName evidence="7">ABC transporter substrate-binding protein</fullName>
    </submittedName>
</protein>
<name>A0A443IMR6_9RHOB</name>
<keyword evidence="3 5" id="KW-0732">Signal</keyword>
<dbReference type="Proteomes" id="UP000284476">
    <property type="component" value="Unassembled WGS sequence"/>
</dbReference>
<organism evidence="7 10">
    <name type="scientific">Paenirhodobacter populi</name>
    <dbReference type="NCBI Taxonomy" id="2306993"/>
    <lineage>
        <taxon>Bacteria</taxon>
        <taxon>Pseudomonadati</taxon>
        <taxon>Pseudomonadota</taxon>
        <taxon>Alphaproteobacteria</taxon>
        <taxon>Rhodobacterales</taxon>
        <taxon>Rhodobacter group</taxon>
        <taxon>Paenirhodobacter</taxon>
    </lineage>
</organism>
<feature type="signal peptide" evidence="5">
    <location>
        <begin position="1"/>
        <end position="25"/>
    </location>
</feature>
<dbReference type="PANTHER" id="PTHR30483:SF6">
    <property type="entry name" value="PERIPLASMIC BINDING PROTEIN OF ABC TRANSPORTER FOR NATURAL AMINO ACIDS"/>
    <property type="match status" value="1"/>
</dbReference>
<evidence type="ECO:0000313" key="7">
    <source>
        <dbReference type="EMBL" id="RWR06562.1"/>
    </source>
</evidence>
<sequence>MLKSMMTAAILGVAAMTAVPVAVQAEDLTGKTVKFGAIVPASGPFAEWGRANTVALKMLEKQVNEAGGINGAKMEIVIYDDGAKPAQAVSMLRKLADDDQVLAVAGPATSSAVEVAFPVANQLGIVSVSQNSSKPGVAAANRPWGFRNTVDEAKLARLVVPFFAKTFDVKKAAIIYDAKDATASAAGAKIFPQILADNGIENLDADTPISFNTGDLDVSAQVTKLRSLQPDAVVLSADYSQAITVLREMKRQGMKTPVVGSTQLMSSAILAAYPELPIVAPTTFFAGLDVPAVKTFTDGVTPLMRAEKNLPGTIEPSLFDANIYEIVSLFAQAAKEAGVTAAPADLAADRTRIRDYMASESDFVGLGGKVRFAADGDAVKSFFIVQAKDGKWTSLETACSSPEADACAQ</sequence>
<evidence type="ECO:0000259" key="6">
    <source>
        <dbReference type="Pfam" id="PF13458"/>
    </source>
</evidence>
<accession>A0A443JGJ3</accession>
<dbReference type="PRINTS" id="PR00337">
    <property type="entry name" value="LEUILEVALBP"/>
</dbReference>
<reference evidence="9 10" key="1">
    <citation type="submission" date="2019-01" db="EMBL/GenBank/DDBJ databases">
        <title>Sinorhodobacter populi sp. nov. isolated from the symptomatic bark tissue of Populus euramericana canker.</title>
        <authorList>
            <person name="Xu G."/>
        </authorList>
    </citation>
    <scope>NUCLEOTIDE SEQUENCE [LARGE SCALE GENOMIC DNA]</scope>
    <source>
        <strain evidence="7 10">2D-5</strain>
        <strain evidence="8 9">SK2B-1</strain>
    </source>
</reference>
<comment type="caution">
    <text evidence="7">The sequence shown here is derived from an EMBL/GenBank/DDBJ whole genome shotgun (WGS) entry which is preliminary data.</text>
</comment>
<evidence type="ECO:0000313" key="8">
    <source>
        <dbReference type="EMBL" id="RWR19591.1"/>
    </source>
</evidence>
<dbReference type="Pfam" id="PF13458">
    <property type="entry name" value="Peripla_BP_6"/>
    <property type="match status" value="1"/>
</dbReference>
<dbReference type="Gene3D" id="3.40.50.2300">
    <property type="match status" value="2"/>
</dbReference>
<feature type="domain" description="Leucine-binding protein" evidence="6">
    <location>
        <begin position="32"/>
        <end position="390"/>
    </location>
</feature>
<dbReference type="InterPro" id="IPR051010">
    <property type="entry name" value="BCAA_transport"/>
</dbReference>
<evidence type="ECO:0000256" key="1">
    <source>
        <dbReference type="ARBA" id="ARBA00010062"/>
    </source>
</evidence>
<gene>
    <name evidence="8" type="ORF">D2T30_13885</name>
    <name evidence="7" type="ORF">D2T33_18345</name>
</gene>
<dbReference type="AlphaFoldDB" id="A0A443IMR6"/>
<dbReference type="SUPFAM" id="SSF53822">
    <property type="entry name" value="Periplasmic binding protein-like I"/>
    <property type="match status" value="1"/>
</dbReference>
<keyword evidence="10" id="KW-1185">Reference proteome</keyword>
<dbReference type="EMBL" id="SAUZ01000015">
    <property type="protein sequence ID" value="RWR19591.1"/>
    <property type="molecule type" value="Genomic_DNA"/>
</dbReference>
<evidence type="ECO:0000256" key="3">
    <source>
        <dbReference type="ARBA" id="ARBA00022729"/>
    </source>
</evidence>
<reference evidence="9 10" key="2">
    <citation type="submission" date="2019-01" db="EMBL/GenBank/DDBJ databases">
        <authorList>
            <person name="Li Y."/>
        </authorList>
    </citation>
    <scope>NUCLEOTIDE SEQUENCE [LARGE SCALE GENOMIC DNA]</scope>
    <source>
        <strain evidence="7 10">2D-5</strain>
        <strain evidence="8 9">SK2B-1</strain>
    </source>
</reference>
<dbReference type="PANTHER" id="PTHR30483">
    <property type="entry name" value="LEUCINE-SPECIFIC-BINDING PROTEIN"/>
    <property type="match status" value="1"/>
</dbReference>
<accession>A0A443IMR6</accession>
<keyword evidence="2" id="KW-0813">Transport</keyword>
<dbReference type="RefSeq" id="WP_128209347.1">
    <property type="nucleotide sequence ID" value="NZ_JBHRSO010000063.1"/>
</dbReference>
<evidence type="ECO:0000256" key="5">
    <source>
        <dbReference type="SAM" id="SignalP"/>
    </source>
</evidence>
<evidence type="ECO:0000313" key="10">
    <source>
        <dbReference type="Proteomes" id="UP000285710"/>
    </source>
</evidence>